<organism evidence="1 2">
    <name type="scientific">Ladona fulva</name>
    <name type="common">Scarce chaser dragonfly</name>
    <name type="synonym">Libellula fulva</name>
    <dbReference type="NCBI Taxonomy" id="123851"/>
    <lineage>
        <taxon>Eukaryota</taxon>
        <taxon>Metazoa</taxon>
        <taxon>Ecdysozoa</taxon>
        <taxon>Arthropoda</taxon>
        <taxon>Hexapoda</taxon>
        <taxon>Insecta</taxon>
        <taxon>Pterygota</taxon>
        <taxon>Palaeoptera</taxon>
        <taxon>Odonata</taxon>
        <taxon>Epiprocta</taxon>
        <taxon>Anisoptera</taxon>
        <taxon>Libelluloidea</taxon>
        <taxon>Libellulidae</taxon>
        <taxon>Ladona</taxon>
    </lineage>
</organism>
<dbReference type="Gene3D" id="3.30.420.10">
    <property type="entry name" value="Ribonuclease H-like superfamily/Ribonuclease H"/>
    <property type="match status" value="1"/>
</dbReference>
<accession>A0A8K0PAX0</accession>
<gene>
    <name evidence="1" type="ORF">J437_LFUL018339</name>
</gene>
<dbReference type="AlphaFoldDB" id="A0A8K0PAX0"/>
<evidence type="ECO:0000313" key="2">
    <source>
        <dbReference type="Proteomes" id="UP000792457"/>
    </source>
</evidence>
<dbReference type="SUPFAM" id="SSF53098">
    <property type="entry name" value="Ribonuclease H-like"/>
    <property type="match status" value="1"/>
</dbReference>
<dbReference type="GO" id="GO:0003676">
    <property type="term" value="F:nucleic acid binding"/>
    <property type="evidence" value="ECO:0007669"/>
    <property type="project" value="InterPro"/>
</dbReference>
<sequence length="90" mass="10102">MGVNKQFHNSFLEDNITGMLMSRHITWHFNPPAAPHFGGLWEANMKAVKNILRGIIGERSLTFEELSTVFSGVESTLNSRPLNCTLKCPN</sequence>
<keyword evidence="2" id="KW-1185">Reference proteome</keyword>
<dbReference type="InterPro" id="IPR036397">
    <property type="entry name" value="RNaseH_sf"/>
</dbReference>
<dbReference type="EMBL" id="KZ309726">
    <property type="protein sequence ID" value="KAG8239587.1"/>
    <property type="molecule type" value="Genomic_DNA"/>
</dbReference>
<proteinExistence type="predicted"/>
<dbReference type="InterPro" id="IPR012337">
    <property type="entry name" value="RNaseH-like_sf"/>
</dbReference>
<dbReference type="PANTHER" id="PTHR47331">
    <property type="entry name" value="PHD-TYPE DOMAIN-CONTAINING PROTEIN"/>
    <property type="match status" value="1"/>
</dbReference>
<name>A0A8K0PAX0_LADFU</name>
<reference evidence="1" key="2">
    <citation type="submission" date="2017-10" db="EMBL/GenBank/DDBJ databases">
        <title>Ladona fulva Genome sequencing and assembly.</title>
        <authorList>
            <person name="Murali S."/>
            <person name="Richards S."/>
            <person name="Bandaranaike D."/>
            <person name="Bellair M."/>
            <person name="Blankenburg K."/>
            <person name="Chao H."/>
            <person name="Dinh H."/>
            <person name="Doddapaneni H."/>
            <person name="Dugan-Rocha S."/>
            <person name="Elkadiri S."/>
            <person name="Gnanaolivu R."/>
            <person name="Hernandez B."/>
            <person name="Skinner E."/>
            <person name="Javaid M."/>
            <person name="Lee S."/>
            <person name="Li M."/>
            <person name="Ming W."/>
            <person name="Munidasa M."/>
            <person name="Muniz J."/>
            <person name="Nguyen L."/>
            <person name="Hughes D."/>
            <person name="Osuji N."/>
            <person name="Pu L.-L."/>
            <person name="Puazo M."/>
            <person name="Qu C."/>
            <person name="Quiroz J."/>
            <person name="Raj R."/>
            <person name="Weissenberger G."/>
            <person name="Xin Y."/>
            <person name="Zou X."/>
            <person name="Han Y."/>
            <person name="Worley K."/>
            <person name="Muzny D."/>
            <person name="Gibbs R."/>
        </authorList>
    </citation>
    <scope>NUCLEOTIDE SEQUENCE</scope>
    <source>
        <strain evidence="1">Sampled in the wild</strain>
    </source>
</reference>
<dbReference type="OrthoDB" id="6615390at2759"/>
<evidence type="ECO:0000313" key="1">
    <source>
        <dbReference type="EMBL" id="KAG8239587.1"/>
    </source>
</evidence>
<comment type="caution">
    <text evidence="1">The sequence shown here is derived from an EMBL/GenBank/DDBJ whole genome shotgun (WGS) entry which is preliminary data.</text>
</comment>
<reference evidence="1" key="1">
    <citation type="submission" date="2013-04" db="EMBL/GenBank/DDBJ databases">
        <authorList>
            <person name="Qu J."/>
            <person name="Murali S.C."/>
            <person name="Bandaranaike D."/>
            <person name="Bellair M."/>
            <person name="Blankenburg K."/>
            <person name="Chao H."/>
            <person name="Dinh H."/>
            <person name="Doddapaneni H."/>
            <person name="Downs B."/>
            <person name="Dugan-Rocha S."/>
            <person name="Elkadiri S."/>
            <person name="Gnanaolivu R.D."/>
            <person name="Hernandez B."/>
            <person name="Javaid M."/>
            <person name="Jayaseelan J.C."/>
            <person name="Lee S."/>
            <person name="Li M."/>
            <person name="Ming W."/>
            <person name="Munidasa M."/>
            <person name="Muniz J."/>
            <person name="Nguyen L."/>
            <person name="Ongeri F."/>
            <person name="Osuji N."/>
            <person name="Pu L.-L."/>
            <person name="Puazo M."/>
            <person name="Qu C."/>
            <person name="Quiroz J."/>
            <person name="Raj R."/>
            <person name="Weissenberger G."/>
            <person name="Xin Y."/>
            <person name="Zou X."/>
            <person name="Han Y."/>
            <person name="Richards S."/>
            <person name="Worley K."/>
            <person name="Muzny D."/>
            <person name="Gibbs R."/>
        </authorList>
    </citation>
    <scope>NUCLEOTIDE SEQUENCE</scope>
    <source>
        <strain evidence="1">Sampled in the wild</strain>
    </source>
</reference>
<dbReference type="Proteomes" id="UP000792457">
    <property type="component" value="Unassembled WGS sequence"/>
</dbReference>
<protein>
    <submittedName>
        <fullName evidence="1">Uncharacterized protein</fullName>
    </submittedName>
</protein>